<comment type="caution">
    <text evidence="6">The sequence shown here is derived from an EMBL/GenBank/DDBJ whole genome shotgun (WGS) entry which is preliminary data.</text>
</comment>
<reference evidence="6 7" key="1">
    <citation type="journal article" date="2025" name="Anaerobe">
        <title>Description of Anaerococcus kampingiae sp. nov., Anaerococcus groningensis sp. nov., Anaerococcus martiniensis sp. nov., and Anaerococcus cruorum sp. nov., isolated from human clinical specimens.</title>
        <authorList>
            <person name="Boiten K.E."/>
            <person name="Meijer J."/>
            <person name="van Wezel E.M."/>
            <person name="Veloo A.C.M."/>
        </authorList>
    </citation>
    <scope>NUCLEOTIDE SEQUENCE [LARGE SCALE GENOMIC DNA]</scope>
    <source>
        <strain evidence="6 7">ENR1011</strain>
    </source>
</reference>
<feature type="transmembrane region" description="Helical" evidence="5">
    <location>
        <begin position="34"/>
        <end position="52"/>
    </location>
</feature>
<evidence type="ECO:0000313" key="6">
    <source>
        <dbReference type="EMBL" id="MFO3717223.1"/>
    </source>
</evidence>
<dbReference type="EMBL" id="JBGMEG010000003">
    <property type="protein sequence ID" value="MFO3717223.1"/>
    <property type="molecule type" value="Genomic_DNA"/>
</dbReference>
<evidence type="ECO:0000256" key="4">
    <source>
        <dbReference type="ARBA" id="ARBA00023136"/>
    </source>
</evidence>
<keyword evidence="7" id="KW-1185">Reference proteome</keyword>
<feature type="transmembrane region" description="Helical" evidence="5">
    <location>
        <begin position="95"/>
        <end position="113"/>
    </location>
</feature>
<evidence type="ECO:0000256" key="1">
    <source>
        <dbReference type="ARBA" id="ARBA00004141"/>
    </source>
</evidence>
<keyword evidence="3 5" id="KW-1133">Transmembrane helix</keyword>
<dbReference type="PANTHER" id="PTHR37955">
    <property type="entry name" value="TELLURITE RESISTANCE PROTEIN TEHA"/>
    <property type="match status" value="1"/>
</dbReference>
<accession>A0ABW9MZE4</accession>
<feature type="transmembrane region" description="Helical" evidence="5">
    <location>
        <begin position="239"/>
        <end position="257"/>
    </location>
</feature>
<keyword evidence="4 5" id="KW-0472">Membrane</keyword>
<dbReference type="Gene3D" id="1.50.10.150">
    <property type="entry name" value="Voltage-dependent anion channel"/>
    <property type="match status" value="1"/>
</dbReference>
<gene>
    <name evidence="6" type="ORF">AB9Q04_02515</name>
</gene>
<name>A0ABW9MZE4_9FIRM</name>
<keyword evidence="2 5" id="KW-0812">Transmembrane</keyword>
<dbReference type="Pfam" id="PF03595">
    <property type="entry name" value="SLAC1"/>
    <property type="match status" value="1"/>
</dbReference>
<protein>
    <submittedName>
        <fullName evidence="6">TDT family transporter</fullName>
    </submittedName>
</protein>
<sequence>MFKNFIKKNPMAIGGLTLGVVSLGNLLGGVVAPIFALISALMGFIFIIRLLVYPELLKEELHDPVAISVAPTFAMAMVMLSKFYSEYINFTLGKVIFYLGVLLHFLIIIYFLINYRHLLTREKVYGSFMIVFGSFGAGAVVASYYGALNLGKLVWIFGMVTFLPLLYMVLYKDRHFPEEDESKMPLVCIAASNGGLLLTGYFNSFIDYSFAFIIFMIILGQAVYFLAISKLPKLLKLKFYPSYSSFTFPFVINATALKLSRRYLALQGISTGFISLVLWFETALAIILVFYVLFSYIKFLLK</sequence>
<evidence type="ECO:0000256" key="3">
    <source>
        <dbReference type="ARBA" id="ARBA00022989"/>
    </source>
</evidence>
<dbReference type="CDD" id="cd09325">
    <property type="entry name" value="TDT_C4-dicarb_trans"/>
    <property type="match status" value="1"/>
</dbReference>
<dbReference type="RefSeq" id="WP_410023807.1">
    <property type="nucleotide sequence ID" value="NZ_JBGMEG010000003.1"/>
</dbReference>
<feature type="transmembrane region" description="Helical" evidence="5">
    <location>
        <begin position="269"/>
        <end position="294"/>
    </location>
</feature>
<feature type="transmembrane region" description="Helical" evidence="5">
    <location>
        <begin position="64"/>
        <end position="83"/>
    </location>
</feature>
<feature type="transmembrane region" description="Helical" evidence="5">
    <location>
        <begin position="125"/>
        <end position="147"/>
    </location>
</feature>
<evidence type="ECO:0000256" key="5">
    <source>
        <dbReference type="SAM" id="Phobius"/>
    </source>
</evidence>
<feature type="transmembrane region" description="Helical" evidence="5">
    <location>
        <begin position="153"/>
        <end position="171"/>
    </location>
</feature>
<proteinExistence type="predicted"/>
<dbReference type="PANTHER" id="PTHR37955:SF1">
    <property type="entry name" value="DEP DOMAIN-CONTAINING PROTEIN"/>
    <property type="match status" value="1"/>
</dbReference>
<comment type="subcellular location">
    <subcellularLocation>
        <location evidence="1">Membrane</location>
        <topology evidence="1">Multi-pass membrane protein</topology>
    </subcellularLocation>
</comment>
<dbReference type="InterPro" id="IPR052951">
    <property type="entry name" value="Tellurite_res_ion_channel"/>
</dbReference>
<evidence type="ECO:0000313" key="7">
    <source>
        <dbReference type="Proteomes" id="UP001637993"/>
    </source>
</evidence>
<organism evidence="6 7">
    <name type="scientific">Anaerococcus groningensis</name>
    <dbReference type="NCBI Taxonomy" id="3115616"/>
    <lineage>
        <taxon>Bacteria</taxon>
        <taxon>Bacillati</taxon>
        <taxon>Bacillota</taxon>
        <taxon>Tissierellia</taxon>
        <taxon>Tissierellales</taxon>
        <taxon>Peptoniphilaceae</taxon>
        <taxon>Anaerococcus</taxon>
    </lineage>
</organism>
<dbReference type="InterPro" id="IPR038665">
    <property type="entry name" value="Voltage-dep_anion_channel_sf"/>
</dbReference>
<dbReference type="InterPro" id="IPR004695">
    <property type="entry name" value="SLAC1/Mae1/Ssu1/TehA"/>
</dbReference>
<evidence type="ECO:0000256" key="2">
    <source>
        <dbReference type="ARBA" id="ARBA00022692"/>
    </source>
</evidence>
<feature type="transmembrane region" description="Helical" evidence="5">
    <location>
        <begin position="208"/>
        <end position="227"/>
    </location>
</feature>
<dbReference type="Proteomes" id="UP001637993">
    <property type="component" value="Unassembled WGS sequence"/>
</dbReference>